<sequence length="39" mass="4300">MAECCSGGALLLAESIFLADPISYYTHRNRRNMLAANLL</sequence>
<evidence type="ECO:0000313" key="2">
    <source>
        <dbReference type="Proteomes" id="UP000003027"/>
    </source>
</evidence>
<proteinExistence type="predicted"/>
<keyword evidence="2" id="KW-1185">Reference proteome</keyword>
<name>A0ABP2EH39_YERMW</name>
<comment type="caution">
    <text evidence="1">The sequence shown here is derived from an EMBL/GenBank/DDBJ whole genome shotgun (WGS) entry which is preliminary data.</text>
</comment>
<evidence type="ECO:0000313" key="1">
    <source>
        <dbReference type="EMBL" id="EEQ11399.1"/>
    </source>
</evidence>
<organism evidence="1 2">
    <name type="scientific">Yersinia mollaretii (strain ATCC 43969 / DSM 18520 / CIP 103324 / CNY 7263 / WAIP 204)</name>
    <dbReference type="NCBI Taxonomy" id="349967"/>
    <lineage>
        <taxon>Bacteria</taxon>
        <taxon>Pseudomonadati</taxon>
        <taxon>Pseudomonadota</taxon>
        <taxon>Gammaproteobacteria</taxon>
        <taxon>Enterobacterales</taxon>
        <taxon>Yersiniaceae</taxon>
        <taxon>Yersinia</taxon>
    </lineage>
</organism>
<dbReference type="EMBL" id="AALD02000009">
    <property type="protein sequence ID" value="EEQ11399.1"/>
    <property type="molecule type" value="Genomic_DNA"/>
</dbReference>
<dbReference type="Proteomes" id="UP000003027">
    <property type="component" value="Unassembled WGS sequence"/>
</dbReference>
<protein>
    <submittedName>
        <fullName evidence="1">Uncharacterized protein</fullName>
    </submittedName>
</protein>
<accession>A0ABP2EH39</accession>
<gene>
    <name evidence="1" type="ORF">ymoll0001_30790</name>
</gene>
<reference evidence="1" key="1">
    <citation type="submission" date="2008-12" db="EMBL/GenBank/DDBJ databases">
        <title>Annotation of the Yersinia mollaretii ATCC 43969 genome.</title>
        <authorList>
            <person name="Read T.D."/>
            <person name="Akmal A."/>
            <person name="Bishop-Lilly K."/>
            <person name="Chen P.E."/>
            <person name="Cook C."/>
            <person name="Kiley M.P."/>
            <person name="Lentz S."/>
            <person name="Mateczun A."/>
            <person name="Nagarajan N."/>
            <person name="Nolan N."/>
            <person name="Osborne B.I."/>
            <person name="Pop M."/>
            <person name="Sozhamannan S."/>
            <person name="Stewart A.C."/>
            <person name="Sulakvelidze A."/>
            <person name="Thomason B."/>
            <person name="Willner K."/>
            <person name="Zwick M.E."/>
        </authorList>
    </citation>
    <scope>NUCLEOTIDE SEQUENCE [LARGE SCALE GENOMIC DNA]</scope>
    <source>
        <strain evidence="1">ATCC 43969</strain>
    </source>
</reference>